<sequence>MTVSSPTVAGSRLKAMPLYSLPGNRLLTATKANNAALAAGTTSWGAVTSGSSGVTICMTLVAAGQDAGSRLAAASPFGFYYTSTFEGVTKSVRVMDLSSFLGSASSPTTATFIIGGVVSALGWWAPAAEYGSGAAGVAPFTSLVAGVYDNLLLEQIPYATGGAQMPAGSAGYALGSRPNPGTFFRVVRRNGQPEDWTMPFSSFGRPRFEPVDL</sequence>
<organism evidence="1">
    <name type="scientific">viral metagenome</name>
    <dbReference type="NCBI Taxonomy" id="1070528"/>
    <lineage>
        <taxon>unclassified sequences</taxon>
        <taxon>metagenomes</taxon>
        <taxon>organismal metagenomes</taxon>
    </lineage>
</organism>
<dbReference type="AlphaFoldDB" id="A0A2V0RKB5"/>
<comment type="caution">
    <text evidence="1">The sequence shown here is derived from an EMBL/GenBank/DDBJ whole genome shotgun (WGS) entry which is preliminary data.</text>
</comment>
<evidence type="ECO:0000313" key="1">
    <source>
        <dbReference type="EMBL" id="GBH21942.1"/>
    </source>
</evidence>
<protein>
    <submittedName>
        <fullName evidence="1">Uncharacterized protein</fullName>
    </submittedName>
</protein>
<proteinExistence type="predicted"/>
<name>A0A2V0RKB5_9ZZZZ</name>
<dbReference type="EMBL" id="BDQA01000468">
    <property type="protein sequence ID" value="GBH21942.1"/>
    <property type="molecule type" value="Genomic_RNA"/>
</dbReference>
<reference evidence="1" key="1">
    <citation type="submission" date="2017-04" db="EMBL/GenBank/DDBJ databases">
        <title>Unveiling RNA virosphere associated with marine microorganisms.</title>
        <authorList>
            <person name="Urayama S."/>
            <person name="Takaki Y."/>
            <person name="Nishi S."/>
            <person name="Yoshida Y."/>
            <person name="Deguchi S."/>
            <person name="Takai K."/>
            <person name="Nunoura T."/>
        </authorList>
    </citation>
    <scope>NUCLEOTIDE SEQUENCE</scope>
</reference>
<accession>A0A2V0RKB5</accession>